<accession>A0ACC2MBA6</accession>
<evidence type="ECO:0000313" key="2">
    <source>
        <dbReference type="Proteomes" id="UP001234297"/>
    </source>
</evidence>
<gene>
    <name evidence="1" type="ORF">MRB53_004824</name>
</gene>
<dbReference type="EMBL" id="CM056810">
    <property type="protein sequence ID" value="KAJ8643076.1"/>
    <property type="molecule type" value="Genomic_DNA"/>
</dbReference>
<organism evidence="1 2">
    <name type="scientific">Persea americana</name>
    <name type="common">Avocado</name>
    <dbReference type="NCBI Taxonomy" id="3435"/>
    <lineage>
        <taxon>Eukaryota</taxon>
        <taxon>Viridiplantae</taxon>
        <taxon>Streptophyta</taxon>
        <taxon>Embryophyta</taxon>
        <taxon>Tracheophyta</taxon>
        <taxon>Spermatophyta</taxon>
        <taxon>Magnoliopsida</taxon>
        <taxon>Magnoliidae</taxon>
        <taxon>Laurales</taxon>
        <taxon>Lauraceae</taxon>
        <taxon>Persea</taxon>
    </lineage>
</organism>
<reference evidence="1 2" key="1">
    <citation type="journal article" date="2022" name="Hortic Res">
        <title>A haplotype resolved chromosomal level avocado genome allows analysis of novel avocado genes.</title>
        <authorList>
            <person name="Nath O."/>
            <person name="Fletcher S.J."/>
            <person name="Hayward A."/>
            <person name="Shaw L.M."/>
            <person name="Masouleh A.K."/>
            <person name="Furtado A."/>
            <person name="Henry R.J."/>
            <person name="Mitter N."/>
        </authorList>
    </citation>
    <scope>NUCLEOTIDE SEQUENCE [LARGE SCALE GENOMIC DNA]</scope>
    <source>
        <strain evidence="2">cv. Hass</strain>
    </source>
</reference>
<evidence type="ECO:0000313" key="1">
    <source>
        <dbReference type="EMBL" id="KAJ8643076.1"/>
    </source>
</evidence>
<keyword evidence="2" id="KW-1185">Reference proteome</keyword>
<protein>
    <submittedName>
        <fullName evidence="1">Uncharacterized protein</fullName>
    </submittedName>
</protein>
<name>A0ACC2MBA6_PERAE</name>
<proteinExistence type="predicted"/>
<dbReference type="Proteomes" id="UP001234297">
    <property type="component" value="Chromosome 2"/>
</dbReference>
<sequence length="114" mass="12950">MSRRSASRGDQHGKDDDTVRGRFELKRMEGKGEGGSPNLVKGQWKATVVIGVLVGDRQKETKHVAETSHLLVVGNPTAVIMWAFLLRYVLRKTEWVLRLTFKRTCKRASRKTKT</sequence>
<comment type="caution">
    <text evidence="1">The sequence shown here is derived from an EMBL/GenBank/DDBJ whole genome shotgun (WGS) entry which is preliminary data.</text>
</comment>